<name>A0AAE1NDP7_9EUCA</name>
<feature type="region of interest" description="Disordered" evidence="1">
    <location>
        <begin position="17"/>
        <end position="50"/>
    </location>
</feature>
<feature type="compositionally biased region" description="Basic and acidic residues" evidence="1">
    <location>
        <begin position="22"/>
        <end position="42"/>
    </location>
</feature>
<evidence type="ECO:0000256" key="2">
    <source>
        <dbReference type="SAM" id="SignalP"/>
    </source>
</evidence>
<protein>
    <submittedName>
        <fullName evidence="3">Uncharacterized protein</fullName>
    </submittedName>
</protein>
<feature type="chain" id="PRO_5042021083" evidence="2">
    <location>
        <begin position="18"/>
        <end position="71"/>
    </location>
</feature>
<dbReference type="EMBL" id="JAWZYT010006434">
    <property type="protein sequence ID" value="KAK4288180.1"/>
    <property type="molecule type" value="Genomic_DNA"/>
</dbReference>
<evidence type="ECO:0000313" key="4">
    <source>
        <dbReference type="Proteomes" id="UP001292094"/>
    </source>
</evidence>
<dbReference type="Proteomes" id="UP001292094">
    <property type="component" value="Unassembled WGS sequence"/>
</dbReference>
<proteinExistence type="predicted"/>
<comment type="caution">
    <text evidence="3">The sequence shown here is derived from an EMBL/GenBank/DDBJ whole genome shotgun (WGS) entry which is preliminary data.</text>
</comment>
<keyword evidence="2" id="KW-0732">Signal</keyword>
<evidence type="ECO:0000313" key="3">
    <source>
        <dbReference type="EMBL" id="KAK4288180.1"/>
    </source>
</evidence>
<accession>A0AAE1NDP7</accession>
<reference evidence="3" key="1">
    <citation type="submission" date="2023-11" db="EMBL/GenBank/DDBJ databases">
        <title>Genome assemblies of two species of porcelain crab, Petrolisthes cinctipes and Petrolisthes manimaculis (Anomura: Porcellanidae).</title>
        <authorList>
            <person name="Angst P."/>
        </authorList>
    </citation>
    <scope>NUCLEOTIDE SEQUENCE</scope>
    <source>
        <strain evidence="3">PB745_02</strain>
        <tissue evidence="3">Gill</tissue>
    </source>
</reference>
<feature type="signal peptide" evidence="2">
    <location>
        <begin position="1"/>
        <end position="17"/>
    </location>
</feature>
<gene>
    <name evidence="3" type="ORF">Pmani_038776</name>
</gene>
<organism evidence="3 4">
    <name type="scientific">Petrolisthes manimaculis</name>
    <dbReference type="NCBI Taxonomy" id="1843537"/>
    <lineage>
        <taxon>Eukaryota</taxon>
        <taxon>Metazoa</taxon>
        <taxon>Ecdysozoa</taxon>
        <taxon>Arthropoda</taxon>
        <taxon>Crustacea</taxon>
        <taxon>Multicrustacea</taxon>
        <taxon>Malacostraca</taxon>
        <taxon>Eumalacostraca</taxon>
        <taxon>Eucarida</taxon>
        <taxon>Decapoda</taxon>
        <taxon>Pleocyemata</taxon>
        <taxon>Anomura</taxon>
        <taxon>Galatheoidea</taxon>
        <taxon>Porcellanidae</taxon>
        <taxon>Petrolisthes</taxon>
    </lineage>
</organism>
<dbReference type="AlphaFoldDB" id="A0AAE1NDP7"/>
<keyword evidence="4" id="KW-1185">Reference proteome</keyword>
<evidence type="ECO:0000256" key="1">
    <source>
        <dbReference type="SAM" id="MobiDB-lite"/>
    </source>
</evidence>
<sequence>MTHIILNNVLVFITTWGVPQEGQEKENTGEGGEEHTEGERHTTNQPGHDVPAMMQLLTVNRVGLVTVRRFQ</sequence>